<proteinExistence type="predicted"/>
<organism evidence="1 2">
    <name type="scientific">Macrophomina phaseolina (strain MS6)</name>
    <name type="common">Charcoal rot fungus</name>
    <dbReference type="NCBI Taxonomy" id="1126212"/>
    <lineage>
        <taxon>Eukaryota</taxon>
        <taxon>Fungi</taxon>
        <taxon>Dikarya</taxon>
        <taxon>Ascomycota</taxon>
        <taxon>Pezizomycotina</taxon>
        <taxon>Dothideomycetes</taxon>
        <taxon>Dothideomycetes incertae sedis</taxon>
        <taxon>Botryosphaeriales</taxon>
        <taxon>Botryosphaeriaceae</taxon>
        <taxon>Macrophomina</taxon>
    </lineage>
</organism>
<dbReference type="InParanoid" id="K2R904"/>
<reference evidence="1 2" key="1">
    <citation type="journal article" date="2012" name="BMC Genomics">
        <title>Tools to kill: Genome of one of the most destructive plant pathogenic fungi Macrophomina phaseolina.</title>
        <authorList>
            <person name="Islam M.S."/>
            <person name="Haque M.S."/>
            <person name="Islam M.M."/>
            <person name="Emdad E.M."/>
            <person name="Halim A."/>
            <person name="Hossen Q.M.M."/>
            <person name="Hossain M.Z."/>
            <person name="Ahmed B."/>
            <person name="Rahim S."/>
            <person name="Rahman M.S."/>
            <person name="Alam M.M."/>
            <person name="Hou S."/>
            <person name="Wan X."/>
            <person name="Saito J.A."/>
            <person name="Alam M."/>
        </authorList>
    </citation>
    <scope>NUCLEOTIDE SEQUENCE [LARGE SCALE GENOMIC DNA]</scope>
    <source>
        <strain evidence="1 2">MS6</strain>
    </source>
</reference>
<gene>
    <name evidence="1" type="ORF">MPH_11910</name>
</gene>
<dbReference type="VEuPathDB" id="FungiDB:MPH_11910"/>
<dbReference type="Proteomes" id="UP000007129">
    <property type="component" value="Unassembled WGS sequence"/>
</dbReference>
<dbReference type="AlphaFoldDB" id="K2R904"/>
<accession>K2R904</accession>
<dbReference type="HOGENOM" id="CLU_2278005_0_0_1"/>
<protein>
    <submittedName>
        <fullName evidence="1">Uncharacterized protein</fullName>
    </submittedName>
</protein>
<evidence type="ECO:0000313" key="2">
    <source>
        <dbReference type="Proteomes" id="UP000007129"/>
    </source>
</evidence>
<name>K2R904_MACPH</name>
<dbReference type="EMBL" id="AHHD01000500">
    <property type="protein sequence ID" value="EKG10908.1"/>
    <property type="molecule type" value="Genomic_DNA"/>
</dbReference>
<comment type="caution">
    <text evidence="1">The sequence shown here is derived from an EMBL/GenBank/DDBJ whole genome shotgun (WGS) entry which is preliminary data.</text>
</comment>
<sequence length="102" mass="12000">MNYWESYIVWTRSLRLMHCPRARRHRHPTTKNTVDRAIQDPSMSRRAPGWTVCLTGTLYFPNGEWGAERRGFARVDDLNWAFLPKIPLFLCCRQSVGAEYPD</sequence>
<evidence type="ECO:0000313" key="1">
    <source>
        <dbReference type="EMBL" id="EKG10908.1"/>
    </source>
</evidence>